<feature type="domain" description="HTH cro/C1-type" evidence="1">
    <location>
        <begin position="79"/>
        <end position="110"/>
    </location>
</feature>
<accession>A0A3D8P3J4</accession>
<dbReference type="Pfam" id="PF13274">
    <property type="entry name" value="SocA_Panacea"/>
    <property type="match status" value="1"/>
</dbReference>
<keyword evidence="3" id="KW-1185">Reference proteome</keyword>
<gene>
    <name evidence="2" type="ORF">DXX99_08735</name>
</gene>
<dbReference type="AlphaFoldDB" id="A0A3D8P3J4"/>
<dbReference type="NCBIfam" id="TIGR03830">
    <property type="entry name" value="CxxCG_CxxCG_HTH"/>
    <property type="match status" value="1"/>
</dbReference>
<sequence>MAKQKYGYCPKCDAERELMVKTIEQTFPVRGEPVTVECEVAFCRECGEEVFDRELDFANLERAYAEYRRRKGLPTPQEIVSLRERYGLSQRALAKLLGWSPATVYRYEKGAVPTPGHGEVLKMLADPAEMAKLLERRGDKLSPREFARVKKRVKDLLERERENLLRARVENLLGSYPPGIESGFRRLNFEKLVGMIAFFAGNTGIFKTALMKLLWYADFLHFKRHAVSISGARYAALPYGPALDRWELCLALAAETGAITTEFELKFDYEGEVVRAAVEFNKDIFTPEELATLEEVKHRLGGLNSKALTERSHEEEAWKLTPRGEIISYEHALRLRWEEE</sequence>
<evidence type="ECO:0000313" key="2">
    <source>
        <dbReference type="EMBL" id="RDV81777.1"/>
    </source>
</evidence>
<dbReference type="Gene3D" id="3.10.20.860">
    <property type="match status" value="1"/>
</dbReference>
<dbReference type="InterPro" id="IPR025272">
    <property type="entry name" value="SocA_Panacea"/>
</dbReference>
<dbReference type="Proteomes" id="UP000256329">
    <property type="component" value="Unassembled WGS sequence"/>
</dbReference>
<dbReference type="Gene3D" id="1.10.260.40">
    <property type="entry name" value="lambda repressor-like DNA-binding domains"/>
    <property type="match status" value="1"/>
</dbReference>
<dbReference type="EMBL" id="QSLN01000015">
    <property type="protein sequence ID" value="RDV81777.1"/>
    <property type="molecule type" value="Genomic_DNA"/>
</dbReference>
<protein>
    <submittedName>
        <fullName evidence="2">DUF4065 domain-containing protein</fullName>
    </submittedName>
</protein>
<dbReference type="RefSeq" id="WP_115793106.1">
    <property type="nucleotide sequence ID" value="NZ_QSLN01000015.1"/>
</dbReference>
<reference evidence="2 3" key="1">
    <citation type="submission" date="2018-08" db="EMBL/GenBank/DDBJ databases">
        <title>Form III RuBisCO-mediated autotrophy in Thermodesulfobium bacteria.</title>
        <authorList>
            <person name="Toshchakov S.V."/>
            <person name="Kublanov I.V."/>
            <person name="Frolov E."/>
            <person name="Bonch-Osmolovskaya E.A."/>
            <person name="Tourova T.P."/>
            <person name="Chernych N.A."/>
            <person name="Lebedinsky A.V."/>
        </authorList>
    </citation>
    <scope>NUCLEOTIDE SEQUENCE [LARGE SCALE GENOMIC DNA]</scope>
    <source>
        <strain evidence="2 3">SR</strain>
    </source>
</reference>
<comment type="caution">
    <text evidence="2">The sequence shown here is derived from an EMBL/GenBank/DDBJ whole genome shotgun (WGS) entry which is preliminary data.</text>
</comment>
<dbReference type="InterPro" id="IPR032758">
    <property type="entry name" value="MqsA/HigA-2"/>
</dbReference>
<dbReference type="SUPFAM" id="SSF47413">
    <property type="entry name" value="lambda repressor-like DNA-binding domains"/>
    <property type="match status" value="1"/>
</dbReference>
<dbReference type="CDD" id="cd00093">
    <property type="entry name" value="HTH_XRE"/>
    <property type="match status" value="1"/>
</dbReference>
<evidence type="ECO:0000259" key="1">
    <source>
        <dbReference type="PROSITE" id="PS50943"/>
    </source>
</evidence>
<dbReference type="OrthoDB" id="3213544at2"/>
<name>A0A3D8P3J4_9THEO</name>
<proteinExistence type="predicted"/>
<organism evidence="2 3">
    <name type="scientific">Ammonifex thiophilus</name>
    <dbReference type="NCBI Taxonomy" id="444093"/>
    <lineage>
        <taxon>Bacteria</taxon>
        <taxon>Bacillati</taxon>
        <taxon>Bacillota</taxon>
        <taxon>Clostridia</taxon>
        <taxon>Thermoanaerobacterales</taxon>
        <taxon>Thermoanaerobacteraceae</taxon>
        <taxon>Ammonifex</taxon>
    </lineage>
</organism>
<dbReference type="PROSITE" id="PS50943">
    <property type="entry name" value="HTH_CROC1"/>
    <property type="match status" value="1"/>
</dbReference>
<dbReference type="InterPro" id="IPR022452">
    <property type="entry name" value="MqsA"/>
</dbReference>
<dbReference type="InterPro" id="IPR010982">
    <property type="entry name" value="Lambda_DNA-bd_dom_sf"/>
</dbReference>
<evidence type="ECO:0000313" key="3">
    <source>
        <dbReference type="Proteomes" id="UP000256329"/>
    </source>
</evidence>
<dbReference type="SMART" id="SM00530">
    <property type="entry name" value="HTH_XRE"/>
    <property type="match status" value="1"/>
</dbReference>
<dbReference type="InterPro" id="IPR001387">
    <property type="entry name" value="Cro/C1-type_HTH"/>
</dbReference>
<dbReference type="GO" id="GO:0003677">
    <property type="term" value="F:DNA binding"/>
    <property type="evidence" value="ECO:0007669"/>
    <property type="project" value="InterPro"/>
</dbReference>
<dbReference type="Pfam" id="PF15731">
    <property type="entry name" value="MqsA_antitoxin"/>
    <property type="match status" value="1"/>
</dbReference>